<keyword evidence="3" id="KW-1185">Reference proteome</keyword>
<feature type="transmembrane region" description="Helical" evidence="1">
    <location>
        <begin position="13"/>
        <end position="34"/>
    </location>
</feature>
<keyword evidence="1" id="KW-0812">Transmembrane</keyword>
<dbReference type="AlphaFoldDB" id="A0A3M7QRP0"/>
<keyword evidence="1" id="KW-1133">Transmembrane helix</keyword>
<evidence type="ECO:0000313" key="2">
    <source>
        <dbReference type="EMBL" id="RNA13655.1"/>
    </source>
</evidence>
<sequence>MNLIRSKWYFKKIILEFHFINLGSLIQYSTLIIIKRKRQKIFALIKEELLKLFACSEFKSLVSFTCFGLCLVLSAIVGIGDAVGK</sequence>
<protein>
    <submittedName>
        <fullName evidence="2">Uncharacterized protein</fullName>
    </submittedName>
</protein>
<name>A0A3M7QRP0_BRAPC</name>
<evidence type="ECO:0000256" key="1">
    <source>
        <dbReference type="SAM" id="Phobius"/>
    </source>
</evidence>
<proteinExistence type="predicted"/>
<keyword evidence="1" id="KW-0472">Membrane</keyword>
<organism evidence="2 3">
    <name type="scientific">Brachionus plicatilis</name>
    <name type="common">Marine rotifer</name>
    <name type="synonym">Brachionus muelleri</name>
    <dbReference type="NCBI Taxonomy" id="10195"/>
    <lineage>
        <taxon>Eukaryota</taxon>
        <taxon>Metazoa</taxon>
        <taxon>Spiralia</taxon>
        <taxon>Gnathifera</taxon>
        <taxon>Rotifera</taxon>
        <taxon>Eurotatoria</taxon>
        <taxon>Monogononta</taxon>
        <taxon>Pseudotrocha</taxon>
        <taxon>Ploima</taxon>
        <taxon>Brachionidae</taxon>
        <taxon>Brachionus</taxon>
    </lineage>
</organism>
<comment type="caution">
    <text evidence="2">The sequence shown here is derived from an EMBL/GenBank/DDBJ whole genome shotgun (WGS) entry which is preliminary data.</text>
</comment>
<dbReference type="EMBL" id="REGN01005351">
    <property type="protein sequence ID" value="RNA13655.1"/>
    <property type="molecule type" value="Genomic_DNA"/>
</dbReference>
<feature type="transmembrane region" description="Helical" evidence="1">
    <location>
        <begin position="61"/>
        <end position="80"/>
    </location>
</feature>
<gene>
    <name evidence="2" type="ORF">BpHYR1_042826</name>
</gene>
<reference evidence="2 3" key="1">
    <citation type="journal article" date="2018" name="Sci. Rep.">
        <title>Genomic signatures of local adaptation to the degree of environmental predictability in rotifers.</title>
        <authorList>
            <person name="Franch-Gras L."/>
            <person name="Hahn C."/>
            <person name="Garcia-Roger E.M."/>
            <person name="Carmona M.J."/>
            <person name="Serra M."/>
            <person name="Gomez A."/>
        </authorList>
    </citation>
    <scope>NUCLEOTIDE SEQUENCE [LARGE SCALE GENOMIC DNA]</scope>
    <source>
        <strain evidence="2">HYR1</strain>
    </source>
</reference>
<accession>A0A3M7QRP0</accession>
<evidence type="ECO:0000313" key="3">
    <source>
        <dbReference type="Proteomes" id="UP000276133"/>
    </source>
</evidence>
<dbReference type="Proteomes" id="UP000276133">
    <property type="component" value="Unassembled WGS sequence"/>
</dbReference>